<dbReference type="RefSeq" id="WP_084663956.1">
    <property type="nucleotide sequence ID" value="NZ_LT838272.1"/>
</dbReference>
<reference evidence="2 3" key="1">
    <citation type="submission" date="2017-04" db="EMBL/GenBank/DDBJ databases">
        <authorList>
            <person name="Afonso C.L."/>
            <person name="Miller P.J."/>
            <person name="Scott M.A."/>
            <person name="Spackman E."/>
            <person name="Goraichik I."/>
            <person name="Dimitrov K.M."/>
            <person name="Suarez D.L."/>
            <person name="Swayne D.E."/>
        </authorList>
    </citation>
    <scope>NUCLEOTIDE SEQUENCE [LARGE SCALE GENOMIC DNA]</scope>
    <source>
        <strain evidence="2 3">ToBE</strain>
    </source>
</reference>
<dbReference type="GO" id="GO:0006779">
    <property type="term" value="P:porphyrin-containing compound biosynthetic process"/>
    <property type="evidence" value="ECO:0007669"/>
    <property type="project" value="InterPro"/>
</dbReference>
<proteinExistence type="predicted"/>
<dbReference type="InterPro" id="IPR052024">
    <property type="entry name" value="Methanogen_methyltrans"/>
</dbReference>
<dbReference type="PANTHER" id="PTHR47099:SF1">
    <property type="entry name" value="METHYLCOBAMIDE:COM METHYLTRANSFERASE MTBA"/>
    <property type="match status" value="1"/>
</dbReference>
<dbReference type="GO" id="GO:0004853">
    <property type="term" value="F:uroporphyrinogen decarboxylase activity"/>
    <property type="evidence" value="ECO:0007669"/>
    <property type="project" value="InterPro"/>
</dbReference>
<dbReference type="AlphaFoldDB" id="A0A1W1VGC5"/>
<dbReference type="OrthoDB" id="9780425at2"/>
<dbReference type="STRING" id="698762.SAMN00808754_0633"/>
<dbReference type="Gene3D" id="3.20.20.210">
    <property type="match status" value="1"/>
</dbReference>
<protein>
    <submittedName>
        <fullName evidence="2">Uroporphyrinogen-III decarboxylase</fullName>
    </submittedName>
</protein>
<evidence type="ECO:0000259" key="1">
    <source>
        <dbReference type="Pfam" id="PF01208"/>
    </source>
</evidence>
<keyword evidence="3" id="KW-1185">Reference proteome</keyword>
<dbReference type="EMBL" id="LT838272">
    <property type="protein sequence ID" value="SMB92408.1"/>
    <property type="molecule type" value="Genomic_DNA"/>
</dbReference>
<name>A0A1W1VGC5_9FIRM</name>
<evidence type="ECO:0000313" key="3">
    <source>
        <dbReference type="Proteomes" id="UP000192569"/>
    </source>
</evidence>
<dbReference type="Pfam" id="PF01208">
    <property type="entry name" value="URO-D"/>
    <property type="match status" value="1"/>
</dbReference>
<organism evidence="2 3">
    <name type="scientific">Thermanaeromonas toyohensis ToBE</name>
    <dbReference type="NCBI Taxonomy" id="698762"/>
    <lineage>
        <taxon>Bacteria</taxon>
        <taxon>Bacillati</taxon>
        <taxon>Bacillota</taxon>
        <taxon>Clostridia</taxon>
        <taxon>Neomoorellales</taxon>
        <taxon>Neomoorellaceae</taxon>
        <taxon>Thermanaeromonas</taxon>
    </lineage>
</organism>
<sequence length="350" mass="40171">MELKPINAKVGFYPSWWYKNYGISYNKQYYHDPDYRVDAFQKQQKILYERFGDVGLGKPDPQPEPFVDYGMVLLPAVFGCEIKFFDDAIPWAMPLNLSEKEIFELKVPDILNTYPMTDIIKQMDYLENKYGRVTGSINTTGVLNLGLKIRGDQLYLDFYENPDLVHHLFNICTEAIIQLAQYVKSRTGMLAPAVTPMAPPEMYVLPDCTVVQISREVFEEFVLPYENRLSAVLRPFGIHHCGKADHMLEGYAKVQNLEFLEVGPMTNLKRLRELMPNIHVNARIDPVRMLNCTSEEIAEDVKRIIDTGAPYDKLSIDAVGCDYGTPDENVRAMLKTARDYSLERMAALQQ</sequence>
<dbReference type="Proteomes" id="UP000192569">
    <property type="component" value="Chromosome I"/>
</dbReference>
<dbReference type="InterPro" id="IPR038071">
    <property type="entry name" value="UROD/MetE-like_sf"/>
</dbReference>
<evidence type="ECO:0000313" key="2">
    <source>
        <dbReference type="EMBL" id="SMB92408.1"/>
    </source>
</evidence>
<dbReference type="InterPro" id="IPR000257">
    <property type="entry name" value="Uroporphyrinogen_deCOase"/>
</dbReference>
<dbReference type="SUPFAM" id="SSF51726">
    <property type="entry name" value="UROD/MetE-like"/>
    <property type="match status" value="1"/>
</dbReference>
<dbReference type="PANTHER" id="PTHR47099">
    <property type="entry name" value="METHYLCOBAMIDE:COM METHYLTRANSFERASE MTBA"/>
    <property type="match status" value="1"/>
</dbReference>
<feature type="domain" description="Uroporphyrinogen decarboxylase (URO-D)" evidence="1">
    <location>
        <begin position="70"/>
        <end position="340"/>
    </location>
</feature>
<gene>
    <name evidence="2" type="ORF">SAMN00808754_0633</name>
</gene>
<accession>A0A1W1VGC5</accession>